<organism evidence="1 2">
    <name type="scientific">Vibrio ouci</name>
    <dbReference type="NCBI Taxonomy" id="2499078"/>
    <lineage>
        <taxon>Bacteria</taxon>
        <taxon>Pseudomonadati</taxon>
        <taxon>Pseudomonadota</taxon>
        <taxon>Gammaproteobacteria</taxon>
        <taxon>Vibrionales</taxon>
        <taxon>Vibrionaceae</taxon>
        <taxon>Vibrio</taxon>
    </lineage>
</organism>
<dbReference type="EMBL" id="SATR01000423">
    <property type="protein sequence ID" value="TFH88794.1"/>
    <property type="molecule type" value="Genomic_DNA"/>
</dbReference>
<protein>
    <submittedName>
        <fullName evidence="1">Uncharacterized protein</fullName>
    </submittedName>
</protein>
<dbReference type="RefSeq" id="WP_134837871.1">
    <property type="nucleotide sequence ID" value="NZ_SATR01000423.1"/>
</dbReference>
<name>A0A4Y8W7L3_9VIBR</name>
<comment type="caution">
    <text evidence="1">The sequence shown here is derived from an EMBL/GenBank/DDBJ whole genome shotgun (WGS) entry which is preliminary data.</text>
</comment>
<gene>
    <name evidence="1" type="ORF">ELS82_26105</name>
</gene>
<dbReference type="OrthoDB" id="5905965at2"/>
<keyword evidence="2" id="KW-1185">Reference proteome</keyword>
<evidence type="ECO:0000313" key="2">
    <source>
        <dbReference type="Proteomes" id="UP000297753"/>
    </source>
</evidence>
<dbReference type="AlphaFoldDB" id="A0A4Y8W7L3"/>
<evidence type="ECO:0000313" key="1">
    <source>
        <dbReference type="EMBL" id="TFH88794.1"/>
    </source>
</evidence>
<reference evidence="1 2" key="1">
    <citation type="submission" date="2019-01" db="EMBL/GenBank/DDBJ databases">
        <title>Vibrio BEI176 sp. nov, a marine bacterium isolated from China: eastern marignal seas.</title>
        <authorList>
            <person name="Li B."/>
        </authorList>
    </citation>
    <scope>NUCLEOTIDE SEQUENCE [LARGE SCALE GENOMIC DNA]</scope>
    <source>
        <strain evidence="1 2">BEI176</strain>
    </source>
</reference>
<accession>A0A4Y8W7L3</accession>
<feature type="non-terminal residue" evidence="1">
    <location>
        <position position="1"/>
    </location>
</feature>
<dbReference type="Proteomes" id="UP000297753">
    <property type="component" value="Unassembled WGS sequence"/>
</dbReference>
<proteinExistence type="predicted"/>
<sequence length="80" mass="9080">PYIHTASNEINAWKTTILRIPKALSKFVFLLKTFDFVPKVEKIANAQLRGEQRLHPNLKHCVINTKTEVEAKVPSVVNPS</sequence>